<dbReference type="PANTHER" id="PTHR42060:SF1">
    <property type="entry name" value="NHL REPEAT-CONTAINING PROTEIN"/>
    <property type="match status" value="1"/>
</dbReference>
<name>A0AAD6Z9Q6_9AGAR</name>
<evidence type="ECO:0000256" key="1">
    <source>
        <dbReference type="SAM" id="SignalP"/>
    </source>
</evidence>
<dbReference type="SUPFAM" id="SSF63829">
    <property type="entry name" value="Calcium-dependent phosphotriesterase"/>
    <property type="match status" value="1"/>
</dbReference>
<dbReference type="PANTHER" id="PTHR42060">
    <property type="entry name" value="NHL REPEAT-CONTAINING PROTEIN-RELATED"/>
    <property type="match status" value="1"/>
</dbReference>
<comment type="caution">
    <text evidence="2">The sequence shown here is derived from an EMBL/GenBank/DDBJ whole genome shotgun (WGS) entry which is preliminary data.</text>
</comment>
<accession>A0AAD6Z9Q6</accession>
<feature type="chain" id="PRO_5042046196" description="SMP-30/Gluconolactonase/LRE-like region domain-containing protein" evidence="1">
    <location>
        <begin position="18"/>
        <end position="327"/>
    </location>
</feature>
<protein>
    <recommendedName>
        <fullName evidence="4">SMP-30/Gluconolactonase/LRE-like region domain-containing protein</fullName>
    </recommendedName>
</protein>
<sequence>MLWSLLVFGAALITVNAKLPTPRTPPQVIFQSSVSLENIAVRASSDLLLTSFTSPILFTFNPKSTNGTLAPVHTFSNATTLTGITEYRPGVFAVLSSGLSATTSTMNLGSVFLWSVDFNARAPAVSVLGALPGSSGANGITTVPGHPNILLVADSFVGAIWQLDIATGAARLAIQDPALSAGAPPPAVGVNGIHVRDGYLYFTTSQTAVFGRVAFHVEGGNVSAAGAVQTLASLGDGQQPDDFVFDCERRAWVTVHPGELAVLEAPGHGSAGGWTQVAAVGNAAGSDADLVAPTSAKFGRGSEVEDKTLYVTTGAGQIVKIDSSEYN</sequence>
<dbReference type="InterPro" id="IPR011042">
    <property type="entry name" value="6-blade_b-propeller_TolB-like"/>
</dbReference>
<dbReference type="Proteomes" id="UP001218218">
    <property type="component" value="Unassembled WGS sequence"/>
</dbReference>
<gene>
    <name evidence="2" type="ORF">DFH08DRAFT_716893</name>
</gene>
<dbReference type="EMBL" id="JARIHO010000068">
    <property type="protein sequence ID" value="KAJ7314233.1"/>
    <property type="molecule type" value="Genomic_DNA"/>
</dbReference>
<dbReference type="InterPro" id="IPR052998">
    <property type="entry name" value="Hetero-Diels-Alderase-like"/>
</dbReference>
<evidence type="ECO:0008006" key="4">
    <source>
        <dbReference type="Google" id="ProtNLM"/>
    </source>
</evidence>
<reference evidence="2" key="1">
    <citation type="submission" date="2023-03" db="EMBL/GenBank/DDBJ databases">
        <title>Massive genome expansion in bonnet fungi (Mycena s.s.) driven by repeated elements and novel gene families across ecological guilds.</title>
        <authorList>
            <consortium name="Lawrence Berkeley National Laboratory"/>
            <person name="Harder C.B."/>
            <person name="Miyauchi S."/>
            <person name="Viragh M."/>
            <person name="Kuo A."/>
            <person name="Thoen E."/>
            <person name="Andreopoulos B."/>
            <person name="Lu D."/>
            <person name="Skrede I."/>
            <person name="Drula E."/>
            <person name="Henrissat B."/>
            <person name="Morin E."/>
            <person name="Kohler A."/>
            <person name="Barry K."/>
            <person name="LaButti K."/>
            <person name="Morin E."/>
            <person name="Salamov A."/>
            <person name="Lipzen A."/>
            <person name="Mereny Z."/>
            <person name="Hegedus B."/>
            <person name="Baldrian P."/>
            <person name="Stursova M."/>
            <person name="Weitz H."/>
            <person name="Taylor A."/>
            <person name="Grigoriev I.V."/>
            <person name="Nagy L.G."/>
            <person name="Martin F."/>
            <person name="Kauserud H."/>
        </authorList>
    </citation>
    <scope>NUCLEOTIDE SEQUENCE</scope>
    <source>
        <strain evidence="2">CBHHK002</strain>
    </source>
</reference>
<evidence type="ECO:0000313" key="2">
    <source>
        <dbReference type="EMBL" id="KAJ7314233.1"/>
    </source>
</evidence>
<feature type="signal peptide" evidence="1">
    <location>
        <begin position="1"/>
        <end position="17"/>
    </location>
</feature>
<organism evidence="2 3">
    <name type="scientific">Mycena albidolilacea</name>
    <dbReference type="NCBI Taxonomy" id="1033008"/>
    <lineage>
        <taxon>Eukaryota</taxon>
        <taxon>Fungi</taxon>
        <taxon>Dikarya</taxon>
        <taxon>Basidiomycota</taxon>
        <taxon>Agaricomycotina</taxon>
        <taxon>Agaricomycetes</taxon>
        <taxon>Agaricomycetidae</taxon>
        <taxon>Agaricales</taxon>
        <taxon>Marasmiineae</taxon>
        <taxon>Mycenaceae</taxon>
        <taxon>Mycena</taxon>
    </lineage>
</organism>
<keyword evidence="3" id="KW-1185">Reference proteome</keyword>
<dbReference type="Gene3D" id="2.120.10.30">
    <property type="entry name" value="TolB, C-terminal domain"/>
    <property type="match status" value="1"/>
</dbReference>
<proteinExistence type="predicted"/>
<dbReference type="AlphaFoldDB" id="A0AAD6Z9Q6"/>
<keyword evidence="1" id="KW-0732">Signal</keyword>
<evidence type="ECO:0000313" key="3">
    <source>
        <dbReference type="Proteomes" id="UP001218218"/>
    </source>
</evidence>